<protein>
    <submittedName>
        <fullName evidence="2">Protein phosphatase 2C</fullName>
    </submittedName>
</protein>
<evidence type="ECO:0000259" key="1">
    <source>
        <dbReference type="Pfam" id="PF13672"/>
    </source>
</evidence>
<sequence>MKIEHILEKGSGRLNEDAVVLEKNLYGVFDGASSLDNDLFDGDKTGGLIASSTASHIFSKNHFPLLQLGCQANQAILSKMMAQQVDLNRRHSLWSTSAAVVRLHKNTLEWLQTGDSYIIVIYTDDSYKVLLEQEDHDYETLMMLKKIKSCQALEFKLQVKKIRANMNKTYGVLNGEPDALDFVNSGSLPLNHVKTILLFTDGLQLPSSTPEKKRCFDRFVTLYQKLGLTGLKNHIRKVESLDPEIQHYPRFKCHDDIAAIAIHP</sequence>
<dbReference type="RefSeq" id="WP_092232774.1">
    <property type="nucleotide sequence ID" value="NZ_FNLL01000004.1"/>
</dbReference>
<accession>A0A1H2FQ82</accession>
<feature type="domain" description="PPM-type phosphatase" evidence="1">
    <location>
        <begin position="27"/>
        <end position="235"/>
    </location>
</feature>
<proteinExistence type="predicted"/>
<dbReference type="InterPro" id="IPR001932">
    <property type="entry name" value="PPM-type_phosphatase-like_dom"/>
</dbReference>
<dbReference type="InterPro" id="IPR036457">
    <property type="entry name" value="PPM-type-like_dom_sf"/>
</dbReference>
<dbReference type="EMBL" id="FNLL01000004">
    <property type="protein sequence ID" value="SDU09543.1"/>
    <property type="molecule type" value="Genomic_DNA"/>
</dbReference>
<evidence type="ECO:0000313" key="3">
    <source>
        <dbReference type="Proteomes" id="UP000199608"/>
    </source>
</evidence>
<organism evidence="2 3">
    <name type="scientific">Desulfobacula phenolica</name>
    <dbReference type="NCBI Taxonomy" id="90732"/>
    <lineage>
        <taxon>Bacteria</taxon>
        <taxon>Pseudomonadati</taxon>
        <taxon>Thermodesulfobacteriota</taxon>
        <taxon>Desulfobacteria</taxon>
        <taxon>Desulfobacterales</taxon>
        <taxon>Desulfobacteraceae</taxon>
        <taxon>Desulfobacula</taxon>
    </lineage>
</organism>
<dbReference type="Gene3D" id="3.60.40.10">
    <property type="entry name" value="PPM-type phosphatase domain"/>
    <property type="match status" value="1"/>
</dbReference>
<gene>
    <name evidence="2" type="ORF">SAMN04487931_104283</name>
</gene>
<dbReference type="Proteomes" id="UP000199608">
    <property type="component" value="Unassembled WGS sequence"/>
</dbReference>
<dbReference type="Pfam" id="PF13672">
    <property type="entry name" value="PP2C_2"/>
    <property type="match status" value="1"/>
</dbReference>
<dbReference type="AlphaFoldDB" id="A0A1H2FQ82"/>
<dbReference type="SUPFAM" id="SSF81606">
    <property type="entry name" value="PP2C-like"/>
    <property type="match status" value="1"/>
</dbReference>
<reference evidence="3" key="1">
    <citation type="submission" date="2016-10" db="EMBL/GenBank/DDBJ databases">
        <authorList>
            <person name="Varghese N."/>
            <person name="Submissions S."/>
        </authorList>
    </citation>
    <scope>NUCLEOTIDE SEQUENCE [LARGE SCALE GENOMIC DNA]</scope>
    <source>
        <strain evidence="3">DSM 3384</strain>
    </source>
</reference>
<evidence type="ECO:0000313" key="2">
    <source>
        <dbReference type="EMBL" id="SDU09543.1"/>
    </source>
</evidence>
<name>A0A1H2FQ82_9BACT</name>
<keyword evidence="3" id="KW-1185">Reference proteome</keyword>